<evidence type="ECO:0000313" key="8">
    <source>
        <dbReference type="EMBL" id="MFD1891270.1"/>
    </source>
</evidence>
<evidence type="ECO:0000256" key="4">
    <source>
        <dbReference type="ARBA" id="ARBA00030474"/>
    </source>
</evidence>
<dbReference type="SMART" id="SM00148">
    <property type="entry name" value="PLCXc"/>
    <property type="match status" value="1"/>
</dbReference>
<evidence type="ECO:0000259" key="7">
    <source>
        <dbReference type="SMART" id="SM00148"/>
    </source>
</evidence>
<dbReference type="EC" id="4.6.1.13" evidence="2"/>
<dbReference type="PROSITE" id="PS50007">
    <property type="entry name" value="PIPLC_X_DOMAIN"/>
    <property type="match status" value="1"/>
</dbReference>
<evidence type="ECO:0000313" key="9">
    <source>
        <dbReference type="Proteomes" id="UP001597326"/>
    </source>
</evidence>
<dbReference type="PANTHER" id="PTHR13593">
    <property type="match status" value="1"/>
</dbReference>
<dbReference type="SUPFAM" id="SSF51695">
    <property type="entry name" value="PLC-like phosphodiesterases"/>
    <property type="match status" value="1"/>
</dbReference>
<reference evidence="9" key="1">
    <citation type="journal article" date="2019" name="Int. J. Syst. Evol. Microbiol.">
        <title>The Global Catalogue of Microorganisms (GCM) 10K type strain sequencing project: providing services to taxonomists for standard genome sequencing and annotation.</title>
        <authorList>
            <consortium name="The Broad Institute Genomics Platform"/>
            <consortium name="The Broad Institute Genome Sequencing Center for Infectious Disease"/>
            <person name="Wu L."/>
            <person name="Ma J."/>
        </authorList>
    </citation>
    <scope>NUCLEOTIDE SEQUENCE [LARGE SCALE GENOMIC DNA]</scope>
    <source>
        <strain evidence="9">CAIM 431</strain>
    </source>
</reference>
<organism evidence="8 9">
    <name type="scientific">Luteococcus peritonei</name>
    <dbReference type="NCBI Taxonomy" id="88874"/>
    <lineage>
        <taxon>Bacteria</taxon>
        <taxon>Bacillati</taxon>
        <taxon>Actinomycetota</taxon>
        <taxon>Actinomycetes</taxon>
        <taxon>Propionibacteriales</taxon>
        <taxon>Propionibacteriaceae</taxon>
        <taxon>Luteococcus</taxon>
    </lineage>
</organism>
<evidence type="ECO:0000256" key="3">
    <source>
        <dbReference type="ARBA" id="ARBA00019758"/>
    </source>
</evidence>
<dbReference type="EMBL" id="JBHUFZ010000032">
    <property type="protein sequence ID" value="MFD1891270.1"/>
    <property type="molecule type" value="Genomic_DNA"/>
</dbReference>
<dbReference type="Pfam" id="PF00388">
    <property type="entry name" value="PI-PLC-X"/>
    <property type="match status" value="1"/>
</dbReference>
<sequence length="306" mass="34388">MSLLHERLAVRGVASPPTTGEPVPAAPRAASGLAPASASDWMGALSPALRLDELSLPGTHDSGATLGGRWVACQELSISRQLELGVRYLDIRLSLQRGHFRVHHNQWFQQLTLDEVLQACRDFLALHPTECVLLCLTQEYRRRDLAQLSGEWARVRHRFRDLLLDRRRVPSLGRARGRVVVVTRDGGFAGLEHADWSVHDDWHVASREHWQRRKWPAVTDHLRRARAARGDGRMWSCHATSNGWRLPPREASRLLNPALATHFAELGPRPAGATLPERNGVILLDFPDEDLLAAIWRRNLPGRAQS</sequence>
<keyword evidence="9" id="KW-1185">Reference proteome</keyword>
<evidence type="ECO:0000256" key="1">
    <source>
        <dbReference type="ARBA" id="ARBA00001316"/>
    </source>
</evidence>
<protein>
    <recommendedName>
        <fullName evidence="3">1-phosphatidylinositol phosphodiesterase</fullName>
        <ecNumber evidence="2">4.6.1.13</ecNumber>
    </recommendedName>
    <alternativeName>
        <fullName evidence="4">Phosphatidylinositol diacylglycerol-lyase</fullName>
    </alternativeName>
    <alternativeName>
        <fullName evidence="5">Phosphatidylinositol-specific phospholipase C</fullName>
    </alternativeName>
</protein>
<feature type="region of interest" description="Disordered" evidence="6">
    <location>
        <begin position="11"/>
        <end position="30"/>
    </location>
</feature>
<dbReference type="Proteomes" id="UP001597326">
    <property type="component" value="Unassembled WGS sequence"/>
</dbReference>
<dbReference type="InterPro" id="IPR000909">
    <property type="entry name" value="PLipase_C_PInositol-sp_X_dom"/>
</dbReference>
<comment type="caution">
    <text evidence="8">The sequence shown here is derived from an EMBL/GenBank/DDBJ whole genome shotgun (WGS) entry which is preliminary data.</text>
</comment>
<proteinExistence type="predicted"/>
<dbReference type="InterPro" id="IPR051057">
    <property type="entry name" value="PI-PLC_domain"/>
</dbReference>
<evidence type="ECO:0000256" key="6">
    <source>
        <dbReference type="SAM" id="MobiDB-lite"/>
    </source>
</evidence>
<evidence type="ECO:0000256" key="5">
    <source>
        <dbReference type="ARBA" id="ARBA00030782"/>
    </source>
</evidence>
<comment type="catalytic activity">
    <reaction evidence="1">
        <text>a 1,2-diacyl-sn-glycero-3-phospho-(1D-myo-inositol) = 1D-myo-inositol 1,2-cyclic phosphate + a 1,2-diacyl-sn-glycerol</text>
        <dbReference type="Rhea" id="RHEA:17093"/>
        <dbReference type="ChEBI" id="CHEBI:17815"/>
        <dbReference type="ChEBI" id="CHEBI:57880"/>
        <dbReference type="ChEBI" id="CHEBI:58484"/>
        <dbReference type="EC" id="4.6.1.13"/>
    </reaction>
</comment>
<dbReference type="RefSeq" id="WP_343875569.1">
    <property type="nucleotide sequence ID" value="NZ_BAAAIX010000033.1"/>
</dbReference>
<dbReference type="Gene3D" id="3.20.20.190">
    <property type="entry name" value="Phosphatidylinositol (PI) phosphodiesterase"/>
    <property type="match status" value="1"/>
</dbReference>
<feature type="domain" description="Phosphatidylinositol-specific phospholipase C X" evidence="7">
    <location>
        <begin position="51"/>
        <end position="184"/>
    </location>
</feature>
<gene>
    <name evidence="8" type="ORF">ACFSCS_13920</name>
</gene>
<dbReference type="PANTHER" id="PTHR13593:SF113">
    <property type="entry name" value="SI:DKEY-266F7.9"/>
    <property type="match status" value="1"/>
</dbReference>
<name>A0ABW4S0D6_9ACTN</name>
<dbReference type="InterPro" id="IPR017946">
    <property type="entry name" value="PLC-like_Pdiesterase_TIM-brl"/>
</dbReference>
<evidence type="ECO:0000256" key="2">
    <source>
        <dbReference type="ARBA" id="ARBA00012581"/>
    </source>
</evidence>
<accession>A0ABW4S0D6</accession>